<dbReference type="PANTHER" id="PTHR23233">
    <property type="entry name" value="SAL-LIKE PROTEIN"/>
    <property type="match status" value="1"/>
</dbReference>
<keyword evidence="8" id="KW-0539">Nucleus</keyword>
<reference evidence="9 10" key="1">
    <citation type="journal article" date="2013" name="Nat. Commun.">
        <title>Genome analysis reveals insights into physiology and longevity of the Brandt's bat Myotis brandtii.</title>
        <authorList>
            <person name="Seim I."/>
            <person name="Fang X."/>
            <person name="Xiong Z."/>
            <person name="Lobanov A.V."/>
            <person name="Huang Z."/>
            <person name="Ma S."/>
            <person name="Feng Y."/>
            <person name="Turanov A.A."/>
            <person name="Zhu Y."/>
            <person name="Lenz T.L."/>
            <person name="Gerashchenko M.V."/>
            <person name="Fan D."/>
            <person name="Hee Yim S."/>
            <person name="Yao X."/>
            <person name="Jordan D."/>
            <person name="Xiong Y."/>
            <person name="Ma Y."/>
            <person name="Lyapunov A.N."/>
            <person name="Chen G."/>
            <person name="Kulakova O.I."/>
            <person name="Sun Y."/>
            <person name="Lee S.G."/>
            <person name="Bronson R.T."/>
            <person name="Moskalev A.A."/>
            <person name="Sunyaev S.R."/>
            <person name="Zhang G."/>
            <person name="Krogh A."/>
            <person name="Wang J."/>
            <person name="Gladyshev V.N."/>
        </authorList>
    </citation>
    <scope>NUCLEOTIDE SEQUENCE [LARGE SCALE GENOMIC DNA]</scope>
</reference>
<dbReference type="AlphaFoldDB" id="S7QC86"/>
<evidence type="ECO:0000256" key="7">
    <source>
        <dbReference type="ARBA" id="ARBA00023163"/>
    </source>
</evidence>
<protein>
    <submittedName>
        <fullName evidence="9">Sal-like protein 4</fullName>
    </submittedName>
</protein>
<sequence>MKEEPGTGSVLYLKTETALPPTPQDLSYLPKGKVANTNVTLQAQQGTKVAVSQRSVDMLSTPLPGANSIPWGLEQIPCLQQQQLQQIQLTEQIRGQVNM</sequence>
<keyword evidence="2" id="KW-0479">Metal-binding</keyword>
<name>S7QC86_MYOBR</name>
<evidence type="ECO:0000256" key="3">
    <source>
        <dbReference type="ARBA" id="ARBA00022737"/>
    </source>
</evidence>
<comment type="subcellular location">
    <subcellularLocation>
        <location evidence="1">Nucleus</location>
    </subcellularLocation>
</comment>
<keyword evidence="3" id="KW-0677">Repeat</keyword>
<dbReference type="Proteomes" id="UP000052978">
    <property type="component" value="Unassembled WGS sequence"/>
</dbReference>
<evidence type="ECO:0000256" key="2">
    <source>
        <dbReference type="ARBA" id="ARBA00022723"/>
    </source>
</evidence>
<evidence type="ECO:0000313" key="10">
    <source>
        <dbReference type="Proteomes" id="UP000052978"/>
    </source>
</evidence>
<organism evidence="9 10">
    <name type="scientific">Myotis brandtii</name>
    <name type="common">Brandt's bat</name>
    <dbReference type="NCBI Taxonomy" id="109478"/>
    <lineage>
        <taxon>Eukaryota</taxon>
        <taxon>Metazoa</taxon>
        <taxon>Chordata</taxon>
        <taxon>Craniata</taxon>
        <taxon>Vertebrata</taxon>
        <taxon>Euteleostomi</taxon>
        <taxon>Mammalia</taxon>
        <taxon>Eutheria</taxon>
        <taxon>Laurasiatheria</taxon>
        <taxon>Chiroptera</taxon>
        <taxon>Yangochiroptera</taxon>
        <taxon>Vespertilionidae</taxon>
        <taxon>Myotis</taxon>
    </lineage>
</organism>
<keyword evidence="10" id="KW-1185">Reference proteome</keyword>
<evidence type="ECO:0000313" key="9">
    <source>
        <dbReference type="EMBL" id="EPQ18742.1"/>
    </source>
</evidence>
<evidence type="ECO:0000256" key="4">
    <source>
        <dbReference type="ARBA" id="ARBA00022771"/>
    </source>
</evidence>
<dbReference type="GO" id="GO:0000981">
    <property type="term" value="F:DNA-binding transcription factor activity, RNA polymerase II-specific"/>
    <property type="evidence" value="ECO:0007669"/>
    <property type="project" value="TreeGrafter"/>
</dbReference>
<dbReference type="GO" id="GO:0008270">
    <property type="term" value="F:zinc ion binding"/>
    <property type="evidence" value="ECO:0007669"/>
    <property type="project" value="UniProtKB-KW"/>
</dbReference>
<dbReference type="InterPro" id="IPR051565">
    <property type="entry name" value="Sal_C2H2-zinc-finger"/>
</dbReference>
<keyword evidence="7" id="KW-0804">Transcription</keyword>
<dbReference type="GO" id="GO:0005634">
    <property type="term" value="C:nucleus"/>
    <property type="evidence" value="ECO:0007669"/>
    <property type="project" value="UniProtKB-SubCell"/>
</dbReference>
<keyword evidence="4" id="KW-0863">Zinc-finger</keyword>
<accession>S7QC86</accession>
<dbReference type="GO" id="GO:0000978">
    <property type="term" value="F:RNA polymerase II cis-regulatory region sequence-specific DNA binding"/>
    <property type="evidence" value="ECO:0007669"/>
    <property type="project" value="TreeGrafter"/>
</dbReference>
<gene>
    <name evidence="9" type="ORF">D623_10017833</name>
</gene>
<proteinExistence type="predicted"/>
<keyword evidence="6" id="KW-0805">Transcription regulation</keyword>
<evidence type="ECO:0000256" key="6">
    <source>
        <dbReference type="ARBA" id="ARBA00023015"/>
    </source>
</evidence>
<dbReference type="EMBL" id="KE164558">
    <property type="protein sequence ID" value="EPQ18742.1"/>
    <property type="molecule type" value="Genomic_DNA"/>
</dbReference>
<dbReference type="PANTHER" id="PTHR23233:SF19">
    <property type="entry name" value="SAL-LIKE PROTEIN 4"/>
    <property type="match status" value="1"/>
</dbReference>
<evidence type="ECO:0000256" key="5">
    <source>
        <dbReference type="ARBA" id="ARBA00022833"/>
    </source>
</evidence>
<evidence type="ECO:0000256" key="1">
    <source>
        <dbReference type="ARBA" id="ARBA00004123"/>
    </source>
</evidence>
<evidence type="ECO:0000256" key="8">
    <source>
        <dbReference type="ARBA" id="ARBA00023242"/>
    </source>
</evidence>
<keyword evidence="5" id="KW-0862">Zinc</keyword>